<dbReference type="GO" id="GO:0003677">
    <property type="term" value="F:DNA binding"/>
    <property type="evidence" value="ECO:0007669"/>
    <property type="project" value="InterPro"/>
</dbReference>
<dbReference type="AlphaFoldDB" id="A0A0D0KU60"/>
<gene>
    <name evidence="1" type="ORF">RU07_13770</name>
</gene>
<dbReference type="EMBL" id="JXQV01000012">
    <property type="protein sequence ID" value="KIQ01822.1"/>
    <property type="molecule type" value="Genomic_DNA"/>
</dbReference>
<protein>
    <recommendedName>
        <fullName evidence="3">Helix-turn-helix transcriptional regulator</fullName>
    </recommendedName>
</protein>
<dbReference type="Gene3D" id="1.10.260.40">
    <property type="entry name" value="lambda repressor-like DNA-binding domains"/>
    <property type="match status" value="1"/>
</dbReference>
<organism evidence="1 2">
    <name type="scientific">Agrobacterium tumefaciens</name>
    <dbReference type="NCBI Taxonomy" id="358"/>
    <lineage>
        <taxon>Bacteria</taxon>
        <taxon>Pseudomonadati</taxon>
        <taxon>Pseudomonadota</taxon>
        <taxon>Alphaproteobacteria</taxon>
        <taxon>Hyphomicrobiales</taxon>
        <taxon>Rhizobiaceae</taxon>
        <taxon>Rhizobium/Agrobacterium group</taxon>
        <taxon>Agrobacterium</taxon>
        <taxon>Agrobacterium tumefaciens complex</taxon>
    </lineage>
</organism>
<reference evidence="1 2" key="1">
    <citation type="submission" date="2014-12" db="EMBL/GenBank/DDBJ databases">
        <title>16Stimator: statistical estimation of ribosomal gene copy numbers from draft genome assemblies.</title>
        <authorList>
            <person name="Perisin M.A."/>
            <person name="Vetter M."/>
            <person name="Gilbert J.A."/>
            <person name="Bergelson J."/>
        </authorList>
    </citation>
    <scope>NUCLEOTIDE SEQUENCE [LARGE SCALE GENOMIC DNA]</scope>
    <source>
        <strain evidence="1 2">MEJ076</strain>
    </source>
</reference>
<dbReference type="InterPro" id="IPR010982">
    <property type="entry name" value="Lambda_DNA-bd_dom_sf"/>
</dbReference>
<evidence type="ECO:0008006" key="3">
    <source>
        <dbReference type="Google" id="ProtNLM"/>
    </source>
</evidence>
<name>A0A0D0KU60_AGRTU</name>
<dbReference type="Proteomes" id="UP000035017">
    <property type="component" value="Unassembled WGS sequence"/>
</dbReference>
<sequence>MQIMTPSIARAARAYLGLTHKQLAQAAMVSSRTVFKLEKDAWVTTVSLERIMSTFERSGIEMHYNSQGVVIGFTFKREAGQLK</sequence>
<comment type="caution">
    <text evidence="1">The sequence shown here is derived from an EMBL/GenBank/DDBJ whole genome shotgun (WGS) entry which is preliminary data.</text>
</comment>
<proteinExistence type="predicted"/>
<evidence type="ECO:0000313" key="2">
    <source>
        <dbReference type="Proteomes" id="UP000035017"/>
    </source>
</evidence>
<evidence type="ECO:0000313" key="1">
    <source>
        <dbReference type="EMBL" id="KIQ01822.1"/>
    </source>
</evidence>
<dbReference type="SUPFAM" id="SSF47413">
    <property type="entry name" value="lambda repressor-like DNA-binding domains"/>
    <property type="match status" value="1"/>
</dbReference>
<accession>A0A0D0KU60</accession>